<dbReference type="EMBL" id="JACJPY010000029">
    <property type="protein sequence ID" value="MBD2150606.1"/>
    <property type="molecule type" value="Genomic_DNA"/>
</dbReference>
<comment type="caution">
    <text evidence="1">The sequence shown here is derived from an EMBL/GenBank/DDBJ whole genome shotgun (WGS) entry which is preliminary data.</text>
</comment>
<proteinExistence type="predicted"/>
<evidence type="ECO:0000313" key="1">
    <source>
        <dbReference type="EMBL" id="MBD2150606.1"/>
    </source>
</evidence>
<protein>
    <submittedName>
        <fullName evidence="1">Uncharacterized protein</fullName>
    </submittedName>
</protein>
<accession>A0A926Z5T3</accession>
<sequence length="48" mass="5521">MRYFTADGAIVPLPEEQERLAKEKAIQRAERLEAMLRSQGIDPDQFSD</sequence>
<dbReference type="RefSeq" id="WP_190350966.1">
    <property type="nucleotide sequence ID" value="NZ_JACJPY010000029.1"/>
</dbReference>
<dbReference type="AlphaFoldDB" id="A0A926Z5T3"/>
<reference evidence="1" key="1">
    <citation type="journal article" date="2015" name="ISME J.">
        <title>Draft Genome Sequence of Streptomyces incarnatus NRRL8089, which Produces the Nucleoside Antibiotic Sinefungin.</title>
        <authorList>
            <person name="Oshima K."/>
            <person name="Hattori M."/>
            <person name="Shimizu H."/>
            <person name="Fukuda K."/>
            <person name="Nemoto M."/>
            <person name="Inagaki K."/>
            <person name="Tamura T."/>
        </authorList>
    </citation>
    <scope>NUCLEOTIDE SEQUENCE</scope>
    <source>
        <strain evidence="1">FACHB-1277</strain>
    </source>
</reference>
<keyword evidence="2" id="KW-1185">Reference proteome</keyword>
<name>A0A926Z5T3_9CYAN</name>
<gene>
    <name evidence="1" type="ORF">H6F44_10810</name>
</gene>
<evidence type="ECO:0000313" key="2">
    <source>
        <dbReference type="Proteomes" id="UP000631421"/>
    </source>
</evidence>
<organism evidence="1 2">
    <name type="scientific">Pseudanabaena cinerea FACHB-1277</name>
    <dbReference type="NCBI Taxonomy" id="2949581"/>
    <lineage>
        <taxon>Bacteria</taxon>
        <taxon>Bacillati</taxon>
        <taxon>Cyanobacteriota</taxon>
        <taxon>Cyanophyceae</taxon>
        <taxon>Pseudanabaenales</taxon>
        <taxon>Pseudanabaenaceae</taxon>
        <taxon>Pseudanabaena</taxon>
        <taxon>Pseudanabaena cinerea</taxon>
    </lineage>
</organism>
<dbReference type="Proteomes" id="UP000631421">
    <property type="component" value="Unassembled WGS sequence"/>
</dbReference>
<reference evidence="1" key="2">
    <citation type="submission" date="2020-08" db="EMBL/GenBank/DDBJ databases">
        <authorList>
            <person name="Chen M."/>
            <person name="Teng W."/>
            <person name="Zhao L."/>
            <person name="Hu C."/>
            <person name="Zhou Y."/>
            <person name="Han B."/>
            <person name="Song L."/>
            <person name="Shu W."/>
        </authorList>
    </citation>
    <scope>NUCLEOTIDE SEQUENCE</scope>
    <source>
        <strain evidence="1">FACHB-1277</strain>
    </source>
</reference>